<dbReference type="InterPro" id="IPR010917">
    <property type="entry name" value="TonB_rcpt_CS"/>
</dbReference>
<dbReference type="Pfam" id="PF00593">
    <property type="entry name" value="TonB_dep_Rec_b-barrel"/>
    <property type="match status" value="1"/>
</dbReference>
<keyword evidence="21" id="KW-1185">Reference proteome</keyword>
<name>A0A1H6JW88_9GAMM</name>
<dbReference type="InterPro" id="IPR037066">
    <property type="entry name" value="Plug_dom_sf"/>
</dbReference>
<dbReference type="Proteomes" id="UP000199371">
    <property type="component" value="Unassembled WGS sequence"/>
</dbReference>
<comment type="subcellular location">
    <subcellularLocation>
        <location evidence="1 14">Cell outer membrane</location>
        <topology evidence="1 14">Multi-pass membrane protein</topology>
    </subcellularLocation>
</comment>
<evidence type="ECO:0000259" key="19">
    <source>
        <dbReference type="Pfam" id="PF07715"/>
    </source>
</evidence>
<keyword evidence="4 14" id="KW-1134">Transmembrane beta strand</keyword>
<evidence type="ECO:0000256" key="6">
    <source>
        <dbReference type="ARBA" id="ARBA00022692"/>
    </source>
</evidence>
<evidence type="ECO:0000256" key="13">
    <source>
        <dbReference type="ARBA" id="ARBA00023237"/>
    </source>
</evidence>
<keyword evidence="12" id="KW-0675">Receptor</keyword>
<feature type="domain" description="TonB-dependent receptor-like beta-barrel" evidence="18">
    <location>
        <begin position="240"/>
        <end position="685"/>
    </location>
</feature>
<dbReference type="STRING" id="173990.SAMN05660691_00531"/>
<keyword evidence="7 17" id="KW-0732">Signal</keyword>
<dbReference type="Gene3D" id="2.40.170.20">
    <property type="entry name" value="TonB-dependent receptor, beta-barrel domain"/>
    <property type="match status" value="1"/>
</dbReference>
<organism evidence="20 21">
    <name type="scientific">Rheinheimera pacifica</name>
    <dbReference type="NCBI Taxonomy" id="173990"/>
    <lineage>
        <taxon>Bacteria</taxon>
        <taxon>Pseudomonadati</taxon>
        <taxon>Pseudomonadota</taxon>
        <taxon>Gammaproteobacteria</taxon>
        <taxon>Chromatiales</taxon>
        <taxon>Chromatiaceae</taxon>
        <taxon>Rheinheimera</taxon>
    </lineage>
</organism>
<dbReference type="InterPro" id="IPR012910">
    <property type="entry name" value="Plug_dom"/>
</dbReference>
<dbReference type="GO" id="GO:0015344">
    <property type="term" value="F:siderophore uptake transmembrane transporter activity"/>
    <property type="evidence" value="ECO:0007669"/>
    <property type="project" value="TreeGrafter"/>
</dbReference>
<gene>
    <name evidence="20" type="ORF">SAMN05660691_00531</name>
</gene>
<dbReference type="CDD" id="cd01347">
    <property type="entry name" value="ligand_gated_channel"/>
    <property type="match status" value="1"/>
</dbReference>
<keyword evidence="13 14" id="KW-0998">Cell outer membrane</keyword>
<keyword evidence="3 14" id="KW-0813">Transport</keyword>
<dbReference type="EMBL" id="FNXF01000002">
    <property type="protein sequence ID" value="SEH63570.1"/>
    <property type="molecule type" value="Genomic_DNA"/>
</dbReference>
<dbReference type="InterPro" id="IPR039426">
    <property type="entry name" value="TonB-dep_rcpt-like"/>
</dbReference>
<feature type="chain" id="PRO_5011697129" evidence="17">
    <location>
        <begin position="29"/>
        <end position="717"/>
    </location>
</feature>
<keyword evidence="5" id="KW-0410">Iron transport</keyword>
<evidence type="ECO:0000256" key="7">
    <source>
        <dbReference type="ARBA" id="ARBA00022729"/>
    </source>
</evidence>
<evidence type="ECO:0000313" key="21">
    <source>
        <dbReference type="Proteomes" id="UP000199371"/>
    </source>
</evidence>
<proteinExistence type="inferred from homology"/>
<evidence type="ECO:0000256" key="9">
    <source>
        <dbReference type="ARBA" id="ARBA00023065"/>
    </source>
</evidence>
<evidence type="ECO:0000256" key="15">
    <source>
        <dbReference type="PROSITE-ProRule" id="PRU10144"/>
    </source>
</evidence>
<feature type="short sequence motif" description="TonB C-terminal box" evidence="15">
    <location>
        <begin position="700"/>
        <end position="717"/>
    </location>
</feature>
<evidence type="ECO:0000256" key="12">
    <source>
        <dbReference type="ARBA" id="ARBA00023170"/>
    </source>
</evidence>
<evidence type="ECO:0000256" key="5">
    <source>
        <dbReference type="ARBA" id="ARBA00022496"/>
    </source>
</evidence>
<comment type="similarity">
    <text evidence="2 14 16">Belongs to the TonB-dependent receptor family.</text>
</comment>
<dbReference type="AlphaFoldDB" id="A0A1H6JW88"/>
<dbReference type="GO" id="GO:0038023">
    <property type="term" value="F:signaling receptor activity"/>
    <property type="evidence" value="ECO:0007669"/>
    <property type="project" value="InterPro"/>
</dbReference>
<dbReference type="PROSITE" id="PS01156">
    <property type="entry name" value="TONB_DEPENDENT_REC_2"/>
    <property type="match status" value="1"/>
</dbReference>
<evidence type="ECO:0000313" key="20">
    <source>
        <dbReference type="EMBL" id="SEH63570.1"/>
    </source>
</evidence>
<evidence type="ECO:0000256" key="11">
    <source>
        <dbReference type="ARBA" id="ARBA00023136"/>
    </source>
</evidence>
<keyword evidence="11 14" id="KW-0472">Membrane</keyword>
<dbReference type="InterPro" id="IPR000531">
    <property type="entry name" value="Beta-barrel_TonB"/>
</dbReference>
<keyword evidence="6 14" id="KW-0812">Transmembrane</keyword>
<evidence type="ECO:0000259" key="18">
    <source>
        <dbReference type="Pfam" id="PF00593"/>
    </source>
</evidence>
<evidence type="ECO:0000256" key="17">
    <source>
        <dbReference type="SAM" id="SignalP"/>
    </source>
</evidence>
<dbReference type="GO" id="GO:0015891">
    <property type="term" value="P:siderophore transport"/>
    <property type="evidence" value="ECO:0007669"/>
    <property type="project" value="InterPro"/>
</dbReference>
<dbReference type="InterPro" id="IPR036942">
    <property type="entry name" value="Beta-barrel_TonB_sf"/>
</dbReference>
<accession>A0A1H6JW88</accession>
<evidence type="ECO:0000256" key="1">
    <source>
        <dbReference type="ARBA" id="ARBA00004571"/>
    </source>
</evidence>
<dbReference type="GO" id="GO:0009279">
    <property type="term" value="C:cell outer membrane"/>
    <property type="evidence" value="ECO:0007669"/>
    <property type="project" value="UniProtKB-SubCell"/>
</dbReference>
<dbReference type="InterPro" id="IPR010105">
    <property type="entry name" value="TonB_sidphr_rcpt"/>
</dbReference>
<evidence type="ECO:0000256" key="8">
    <source>
        <dbReference type="ARBA" id="ARBA00023004"/>
    </source>
</evidence>
<sequence>MLPFSAISLRLSAVSLFCSMAFSATTLADTAPADTSSTALEHIEVKGRAQTLYRVDSSNLGTRTDTPLDEVPQNIQVLPQALIRDQAARQITDLYRSMSGVSAFSYSGVTLRGFRQDEILYDGVRGDPFNGFAVPQLFNVAEIQVLKGAAGALYGSMAPGGLINYSTKKPTALPERQLKVGLGNDSFYSGSLELSGPLTDDAAQRYRAGIYKDSEKPFRQNTDVENQIIDLGYAIDLTQDTTLTLQYTDVEQDYGGARLRGVITDAAGNFLADRSWNHNESTDFQLLTAKVYQARLEHQVSSQWSTDITVRGYQNQELQNYHEPFCSYDTDGDGVIDYCRRQFRDQNRENDSLSLTWNNIVELTTADIEHMLLVGADYLQQDSYFSGRNAVPLENGGTVPGLSLRDPVYGLTSGADYNLAAVTPNITDTETVRKGLYLQDQLTLSDNWNLLLGVRWDNFEDTNKRDGSKVSGNDTSWRLGTTYQLTDYARGYLVAATGFVPQAAASQAEAVGGPFEPETSRLYEAGVRFSLLNDSVRLNTAVYEITRKNILQADPRGDVANDGQDDLLALGEVRSRGFELDVLGDLTDNWVMNLSYAYNDTRVVQDNDGITNAFNGRFANAPQHQLGLWSRYELSALHSSFAAGVDYVGEQQSIGGQAVKAYTVFDISWQTEWQSWLVQLNVKNLFDKTYATSGFIDRTGHFPGEPRRVYLTTTYQF</sequence>
<dbReference type="PANTHER" id="PTHR32552:SF68">
    <property type="entry name" value="FERRICHROME OUTER MEMBRANE TRANSPORTER_PHAGE RECEPTOR"/>
    <property type="match status" value="1"/>
</dbReference>
<evidence type="ECO:0000256" key="16">
    <source>
        <dbReference type="RuleBase" id="RU003357"/>
    </source>
</evidence>
<dbReference type="Pfam" id="PF07715">
    <property type="entry name" value="Plug"/>
    <property type="match status" value="1"/>
</dbReference>
<dbReference type="SUPFAM" id="SSF56935">
    <property type="entry name" value="Porins"/>
    <property type="match status" value="1"/>
</dbReference>
<feature type="domain" description="TonB-dependent receptor plug" evidence="19">
    <location>
        <begin position="68"/>
        <end position="161"/>
    </location>
</feature>
<evidence type="ECO:0000256" key="4">
    <source>
        <dbReference type="ARBA" id="ARBA00022452"/>
    </source>
</evidence>
<dbReference type="RefSeq" id="WP_092789953.1">
    <property type="nucleotide sequence ID" value="NZ_FNXF01000002.1"/>
</dbReference>
<protein>
    <submittedName>
        <fullName evidence="20">Iron complex outermembrane recepter protein</fullName>
    </submittedName>
</protein>
<evidence type="ECO:0000256" key="14">
    <source>
        <dbReference type="PROSITE-ProRule" id="PRU01360"/>
    </source>
</evidence>
<reference evidence="21" key="1">
    <citation type="submission" date="2016-10" db="EMBL/GenBank/DDBJ databases">
        <authorList>
            <person name="Varghese N."/>
            <person name="Submissions S."/>
        </authorList>
    </citation>
    <scope>NUCLEOTIDE SEQUENCE [LARGE SCALE GENOMIC DNA]</scope>
    <source>
        <strain evidence="21">DSM 17616</strain>
    </source>
</reference>
<evidence type="ECO:0000256" key="10">
    <source>
        <dbReference type="ARBA" id="ARBA00023077"/>
    </source>
</evidence>
<evidence type="ECO:0000256" key="3">
    <source>
        <dbReference type="ARBA" id="ARBA00022448"/>
    </source>
</evidence>
<keyword evidence="9" id="KW-0406">Ion transport</keyword>
<evidence type="ECO:0000256" key="2">
    <source>
        <dbReference type="ARBA" id="ARBA00009810"/>
    </source>
</evidence>
<dbReference type="PANTHER" id="PTHR32552">
    <property type="entry name" value="FERRICHROME IRON RECEPTOR-RELATED"/>
    <property type="match status" value="1"/>
</dbReference>
<dbReference type="Gene3D" id="2.170.130.10">
    <property type="entry name" value="TonB-dependent receptor, plug domain"/>
    <property type="match status" value="1"/>
</dbReference>
<keyword evidence="10 16" id="KW-0798">TonB box</keyword>
<dbReference type="OrthoDB" id="127311at2"/>
<keyword evidence="8" id="KW-0408">Iron</keyword>
<feature type="signal peptide" evidence="17">
    <location>
        <begin position="1"/>
        <end position="28"/>
    </location>
</feature>
<dbReference type="PROSITE" id="PS52016">
    <property type="entry name" value="TONB_DEPENDENT_REC_3"/>
    <property type="match status" value="1"/>
</dbReference>
<dbReference type="NCBIfam" id="TIGR01783">
    <property type="entry name" value="TonB-siderophor"/>
    <property type="match status" value="1"/>
</dbReference>